<dbReference type="Proteomes" id="UP001207468">
    <property type="component" value="Unassembled WGS sequence"/>
</dbReference>
<name>A0ACC0UHE8_9AGAM</name>
<evidence type="ECO:0000313" key="2">
    <source>
        <dbReference type="Proteomes" id="UP001207468"/>
    </source>
</evidence>
<accession>A0ACC0UHE8</accession>
<keyword evidence="2" id="KW-1185">Reference proteome</keyword>
<sequence>MYPESGISKRERRTRTGIRSSDKPRKCGADAPKNELGRTGAPLSATQTVTSVSSRNGFCITAAILSQSELGTLIRLSSHTRSRCPESSRETILLAREVGLLSSQRPCSITMGKRSKVSGISVTGLFPVYSSCRSRGCRDANTKRRHLWQTWISVYQSYLFACQSFKQRLNIPKRALPGSMLIETWSTLDRLFQGMPRILSDL</sequence>
<proteinExistence type="predicted"/>
<gene>
    <name evidence="1" type="ORF">F5148DRAFT_1177697</name>
</gene>
<reference evidence="1" key="1">
    <citation type="submission" date="2021-03" db="EMBL/GenBank/DDBJ databases">
        <title>Evolutionary priming and transition to the ectomycorrhizal habit in an iconic lineage of mushroom-forming fungi: is preadaptation a requirement?</title>
        <authorList>
            <consortium name="DOE Joint Genome Institute"/>
            <person name="Looney B.P."/>
            <person name="Miyauchi S."/>
            <person name="Morin E."/>
            <person name="Drula E."/>
            <person name="Courty P.E."/>
            <person name="Chicoki N."/>
            <person name="Fauchery L."/>
            <person name="Kohler A."/>
            <person name="Kuo A."/>
            <person name="LaButti K."/>
            <person name="Pangilinan J."/>
            <person name="Lipzen A."/>
            <person name="Riley R."/>
            <person name="Andreopoulos W."/>
            <person name="He G."/>
            <person name="Johnson J."/>
            <person name="Barry K.W."/>
            <person name="Grigoriev I.V."/>
            <person name="Nagy L."/>
            <person name="Hibbett D."/>
            <person name="Henrissat B."/>
            <person name="Matheny P.B."/>
            <person name="Labbe J."/>
            <person name="Martin A.F."/>
        </authorList>
    </citation>
    <scope>NUCLEOTIDE SEQUENCE</scope>
    <source>
        <strain evidence="1">BPL698</strain>
    </source>
</reference>
<evidence type="ECO:0000313" key="1">
    <source>
        <dbReference type="EMBL" id="KAI9510676.1"/>
    </source>
</evidence>
<comment type="caution">
    <text evidence="1">The sequence shown here is derived from an EMBL/GenBank/DDBJ whole genome shotgun (WGS) entry which is preliminary data.</text>
</comment>
<organism evidence="1 2">
    <name type="scientific">Russula earlei</name>
    <dbReference type="NCBI Taxonomy" id="71964"/>
    <lineage>
        <taxon>Eukaryota</taxon>
        <taxon>Fungi</taxon>
        <taxon>Dikarya</taxon>
        <taxon>Basidiomycota</taxon>
        <taxon>Agaricomycotina</taxon>
        <taxon>Agaricomycetes</taxon>
        <taxon>Russulales</taxon>
        <taxon>Russulaceae</taxon>
        <taxon>Russula</taxon>
    </lineage>
</organism>
<protein>
    <submittedName>
        <fullName evidence="1">Uncharacterized protein</fullName>
    </submittedName>
</protein>
<dbReference type="EMBL" id="JAGFNK010000037">
    <property type="protein sequence ID" value="KAI9510676.1"/>
    <property type="molecule type" value="Genomic_DNA"/>
</dbReference>